<dbReference type="InterPro" id="IPR006879">
    <property type="entry name" value="YdjC-like"/>
</dbReference>
<keyword evidence="2" id="KW-0479">Metal-binding</keyword>
<evidence type="ECO:0000313" key="7">
    <source>
        <dbReference type="Proteomes" id="UP000600449"/>
    </source>
</evidence>
<dbReference type="GO" id="GO:0046872">
    <property type="term" value="F:metal ion binding"/>
    <property type="evidence" value="ECO:0007669"/>
    <property type="project" value="UniProtKB-KW"/>
</dbReference>
<dbReference type="EMBL" id="BMMF01000004">
    <property type="protein sequence ID" value="GGK31658.1"/>
    <property type="molecule type" value="Genomic_DNA"/>
</dbReference>
<keyword evidence="5" id="KW-0119">Carbohydrate metabolism</keyword>
<dbReference type="PANTHER" id="PTHR31609:SF1">
    <property type="entry name" value="CARBOHYDRATE DEACETYLASE"/>
    <property type="match status" value="1"/>
</dbReference>
<evidence type="ECO:0000256" key="2">
    <source>
        <dbReference type="ARBA" id="ARBA00022723"/>
    </source>
</evidence>
<keyword evidence="7" id="KW-1185">Reference proteome</keyword>
<evidence type="ECO:0000256" key="4">
    <source>
        <dbReference type="ARBA" id="ARBA00022842"/>
    </source>
</evidence>
<dbReference type="AlphaFoldDB" id="A0A917Q6M9"/>
<evidence type="ECO:0000313" key="6">
    <source>
        <dbReference type="EMBL" id="GGK31658.1"/>
    </source>
</evidence>
<name>A0A917Q6M9_9HYPH</name>
<gene>
    <name evidence="6" type="ORF">GCM10011322_17770</name>
</gene>
<dbReference type="InterPro" id="IPR011330">
    <property type="entry name" value="Glyco_hydro/deAcase_b/a-brl"/>
</dbReference>
<evidence type="ECO:0008006" key="8">
    <source>
        <dbReference type="Google" id="ProtNLM"/>
    </source>
</evidence>
<dbReference type="SUPFAM" id="SSF88713">
    <property type="entry name" value="Glycoside hydrolase/deacetylase"/>
    <property type="match status" value="1"/>
</dbReference>
<dbReference type="RefSeq" id="WP_188911799.1">
    <property type="nucleotide sequence ID" value="NZ_BMMF01000004.1"/>
</dbReference>
<organism evidence="6 7">
    <name type="scientific">Salinarimonas ramus</name>
    <dbReference type="NCBI Taxonomy" id="690164"/>
    <lineage>
        <taxon>Bacteria</taxon>
        <taxon>Pseudomonadati</taxon>
        <taxon>Pseudomonadota</taxon>
        <taxon>Alphaproteobacteria</taxon>
        <taxon>Hyphomicrobiales</taxon>
        <taxon>Salinarimonadaceae</taxon>
        <taxon>Salinarimonas</taxon>
    </lineage>
</organism>
<dbReference type="PANTHER" id="PTHR31609">
    <property type="entry name" value="YDJC DEACETYLASE FAMILY MEMBER"/>
    <property type="match status" value="1"/>
</dbReference>
<keyword evidence="4" id="KW-0460">Magnesium</keyword>
<dbReference type="GO" id="GO:0016787">
    <property type="term" value="F:hydrolase activity"/>
    <property type="evidence" value="ECO:0007669"/>
    <property type="project" value="UniProtKB-KW"/>
</dbReference>
<dbReference type="Pfam" id="PF04794">
    <property type="entry name" value="YdjC"/>
    <property type="match status" value="1"/>
</dbReference>
<sequence>MGRPIVVAVEDYGVAHGVCDAALDLVAMGRVSAIAARPRGAAFATRAGELADLPRGIATGLALDLANGRPARFLANALAGRLDRDALVAAITAEIDLFAQSVGRTPDFLGAPGELHVAPGVRAALLLALDVYGLAGRTWLRDPSERLSARVRRGLASLRAGSASALATGFASAARRRGYVTNEGYAGFLPGTRDLAIPTAYERLAQAPGRAPLLVTRPAYPDATLEALDRLSERRGRELFYLSSTRFADLMEILDWRLVPAPGLTPSAARPPGASSPPPAP</sequence>
<dbReference type="GO" id="GO:0019213">
    <property type="term" value="F:deacetylase activity"/>
    <property type="evidence" value="ECO:0007669"/>
    <property type="project" value="TreeGrafter"/>
</dbReference>
<comment type="cofactor">
    <cofactor evidence="1">
        <name>Mg(2+)</name>
        <dbReference type="ChEBI" id="CHEBI:18420"/>
    </cofactor>
</comment>
<protein>
    <recommendedName>
        <fullName evidence="8">YdjC-like protein</fullName>
    </recommendedName>
</protein>
<dbReference type="Gene3D" id="3.20.20.370">
    <property type="entry name" value="Glycoside hydrolase/deacetylase"/>
    <property type="match status" value="1"/>
</dbReference>
<evidence type="ECO:0000256" key="3">
    <source>
        <dbReference type="ARBA" id="ARBA00022801"/>
    </source>
</evidence>
<reference evidence="6 7" key="1">
    <citation type="journal article" date="2014" name="Int. J. Syst. Evol. Microbiol.">
        <title>Complete genome sequence of Corynebacterium casei LMG S-19264T (=DSM 44701T), isolated from a smear-ripened cheese.</title>
        <authorList>
            <consortium name="US DOE Joint Genome Institute (JGI-PGF)"/>
            <person name="Walter F."/>
            <person name="Albersmeier A."/>
            <person name="Kalinowski J."/>
            <person name="Ruckert C."/>
        </authorList>
    </citation>
    <scope>NUCLEOTIDE SEQUENCE [LARGE SCALE GENOMIC DNA]</scope>
    <source>
        <strain evidence="6 7">CGMCC 1.9161</strain>
    </source>
</reference>
<evidence type="ECO:0000256" key="1">
    <source>
        <dbReference type="ARBA" id="ARBA00001946"/>
    </source>
</evidence>
<evidence type="ECO:0000256" key="5">
    <source>
        <dbReference type="ARBA" id="ARBA00023277"/>
    </source>
</evidence>
<accession>A0A917Q6M9</accession>
<proteinExistence type="predicted"/>
<keyword evidence="3" id="KW-0378">Hydrolase</keyword>
<dbReference type="Proteomes" id="UP000600449">
    <property type="component" value="Unassembled WGS sequence"/>
</dbReference>
<comment type="caution">
    <text evidence="6">The sequence shown here is derived from an EMBL/GenBank/DDBJ whole genome shotgun (WGS) entry which is preliminary data.</text>
</comment>
<dbReference type="GO" id="GO:0005975">
    <property type="term" value="P:carbohydrate metabolic process"/>
    <property type="evidence" value="ECO:0007669"/>
    <property type="project" value="InterPro"/>
</dbReference>